<keyword evidence="1" id="KW-0732">Signal</keyword>
<protein>
    <submittedName>
        <fullName evidence="2">Uncharacterized protein</fullName>
    </submittedName>
</protein>
<evidence type="ECO:0000313" key="2">
    <source>
        <dbReference type="EMBL" id="CDW22574.1"/>
    </source>
</evidence>
<accession>A0A0K2T900</accession>
<evidence type="ECO:0000256" key="1">
    <source>
        <dbReference type="SAM" id="SignalP"/>
    </source>
</evidence>
<feature type="non-terminal residue" evidence="2">
    <location>
        <position position="99"/>
    </location>
</feature>
<feature type="chain" id="PRO_5005487566" evidence="1">
    <location>
        <begin position="27"/>
        <end position="99"/>
    </location>
</feature>
<dbReference type="EMBL" id="HACA01005213">
    <property type="protein sequence ID" value="CDW22574.1"/>
    <property type="molecule type" value="Transcribed_RNA"/>
</dbReference>
<dbReference type="AlphaFoldDB" id="A0A0K2T900"/>
<proteinExistence type="predicted"/>
<sequence>MLSFLKFAPLAILPLTLLFLIQKTQAGGVLKALEDKYDESSGLQPLAEDTKIPTEKLMDILFWIWTSYKLKNEGMSNSSYWYYGAKLNSSGANATAGNA</sequence>
<reference evidence="2" key="1">
    <citation type="submission" date="2014-05" db="EMBL/GenBank/DDBJ databases">
        <authorList>
            <person name="Chronopoulou M."/>
        </authorList>
    </citation>
    <scope>NUCLEOTIDE SEQUENCE</scope>
    <source>
        <tissue evidence="2">Whole organism</tissue>
    </source>
</reference>
<organism evidence="2">
    <name type="scientific">Lepeophtheirus salmonis</name>
    <name type="common">Salmon louse</name>
    <name type="synonym">Caligus salmonis</name>
    <dbReference type="NCBI Taxonomy" id="72036"/>
    <lineage>
        <taxon>Eukaryota</taxon>
        <taxon>Metazoa</taxon>
        <taxon>Ecdysozoa</taxon>
        <taxon>Arthropoda</taxon>
        <taxon>Crustacea</taxon>
        <taxon>Multicrustacea</taxon>
        <taxon>Hexanauplia</taxon>
        <taxon>Copepoda</taxon>
        <taxon>Siphonostomatoida</taxon>
        <taxon>Caligidae</taxon>
        <taxon>Lepeophtheirus</taxon>
    </lineage>
</organism>
<feature type="signal peptide" evidence="1">
    <location>
        <begin position="1"/>
        <end position="26"/>
    </location>
</feature>
<name>A0A0K2T900_LEPSM</name>